<evidence type="ECO:0000256" key="7">
    <source>
        <dbReference type="SAM" id="MobiDB-lite"/>
    </source>
</evidence>
<keyword evidence="5" id="KW-0539">Nucleus</keyword>
<dbReference type="Gene3D" id="3.30.50.10">
    <property type="entry name" value="Erythroid Transcription Factor GATA-1, subunit A"/>
    <property type="match status" value="2"/>
</dbReference>
<evidence type="ECO:0000256" key="5">
    <source>
        <dbReference type="ARBA" id="ARBA00023242"/>
    </source>
</evidence>
<reference evidence="9 10" key="1">
    <citation type="submission" date="2009-11" db="EMBL/GenBank/DDBJ databases">
        <title>Annotation of Allomyces macrogynus ATCC 38327.</title>
        <authorList>
            <consortium name="The Broad Institute Genome Sequencing Platform"/>
            <person name="Russ C."/>
            <person name="Cuomo C."/>
            <person name="Burger G."/>
            <person name="Gray M.W."/>
            <person name="Holland P.W.H."/>
            <person name="King N."/>
            <person name="Lang F.B.F."/>
            <person name="Roger A.J."/>
            <person name="Ruiz-Trillo I."/>
            <person name="Young S.K."/>
            <person name="Zeng Q."/>
            <person name="Gargeya S."/>
            <person name="Fitzgerald M."/>
            <person name="Haas B."/>
            <person name="Abouelleil A."/>
            <person name="Alvarado L."/>
            <person name="Arachchi H.M."/>
            <person name="Berlin A."/>
            <person name="Chapman S.B."/>
            <person name="Gearin G."/>
            <person name="Goldberg J."/>
            <person name="Griggs A."/>
            <person name="Gujja S."/>
            <person name="Hansen M."/>
            <person name="Heiman D."/>
            <person name="Howarth C."/>
            <person name="Larimer J."/>
            <person name="Lui A."/>
            <person name="MacDonald P.J.P."/>
            <person name="McCowen C."/>
            <person name="Montmayeur A."/>
            <person name="Murphy C."/>
            <person name="Neiman D."/>
            <person name="Pearson M."/>
            <person name="Priest M."/>
            <person name="Roberts A."/>
            <person name="Saif S."/>
            <person name="Shea T."/>
            <person name="Sisk P."/>
            <person name="Stolte C."/>
            <person name="Sykes S."/>
            <person name="Wortman J."/>
            <person name="Nusbaum C."/>
            <person name="Birren B."/>
        </authorList>
    </citation>
    <scope>NUCLEOTIDE SEQUENCE [LARGE SCALE GENOMIC DNA]</scope>
    <source>
        <strain evidence="9 10">ATCC 38327</strain>
    </source>
</reference>
<feature type="compositionally biased region" description="Low complexity" evidence="7">
    <location>
        <begin position="62"/>
        <end position="74"/>
    </location>
</feature>
<feature type="compositionally biased region" description="Pro residues" evidence="7">
    <location>
        <begin position="535"/>
        <end position="564"/>
    </location>
</feature>
<feature type="region of interest" description="Disordered" evidence="7">
    <location>
        <begin position="260"/>
        <end position="292"/>
    </location>
</feature>
<dbReference type="FunFam" id="3.30.50.10:FF:000007">
    <property type="entry name" value="Nitrogen regulatory AreA, N-terminal"/>
    <property type="match status" value="1"/>
</dbReference>
<dbReference type="InterPro" id="IPR013088">
    <property type="entry name" value="Znf_NHR/GATA"/>
</dbReference>
<feature type="region of interest" description="Disordered" evidence="7">
    <location>
        <begin position="534"/>
        <end position="567"/>
    </location>
</feature>
<evidence type="ECO:0000313" key="10">
    <source>
        <dbReference type="Proteomes" id="UP000054350"/>
    </source>
</evidence>
<name>A0A0L0SGE1_ALLM3</name>
<dbReference type="Proteomes" id="UP000054350">
    <property type="component" value="Unassembled WGS sequence"/>
</dbReference>
<comment type="subcellular location">
    <subcellularLocation>
        <location evidence="1">Nucleus</location>
    </subcellularLocation>
</comment>
<organism evidence="9 10">
    <name type="scientific">Allomyces macrogynus (strain ATCC 38327)</name>
    <name type="common">Allomyces javanicus var. macrogynus</name>
    <dbReference type="NCBI Taxonomy" id="578462"/>
    <lineage>
        <taxon>Eukaryota</taxon>
        <taxon>Fungi</taxon>
        <taxon>Fungi incertae sedis</taxon>
        <taxon>Blastocladiomycota</taxon>
        <taxon>Blastocladiomycetes</taxon>
        <taxon>Blastocladiales</taxon>
        <taxon>Blastocladiaceae</taxon>
        <taxon>Allomyces</taxon>
    </lineage>
</organism>
<evidence type="ECO:0000256" key="6">
    <source>
        <dbReference type="PROSITE-ProRule" id="PRU00094"/>
    </source>
</evidence>
<keyword evidence="2" id="KW-0479">Metal-binding</keyword>
<feature type="region of interest" description="Disordered" evidence="7">
    <location>
        <begin position="427"/>
        <end position="457"/>
    </location>
</feature>
<dbReference type="GO" id="GO:0000981">
    <property type="term" value="F:DNA-binding transcription factor activity, RNA polymerase II-specific"/>
    <property type="evidence" value="ECO:0007669"/>
    <property type="project" value="TreeGrafter"/>
</dbReference>
<keyword evidence="4" id="KW-0862">Zinc</keyword>
<keyword evidence="10" id="KW-1185">Reference proteome</keyword>
<evidence type="ECO:0000256" key="1">
    <source>
        <dbReference type="ARBA" id="ARBA00004123"/>
    </source>
</evidence>
<dbReference type="PANTHER" id="PTHR10071:SF281">
    <property type="entry name" value="BOX A-BINDING FACTOR-RELATED"/>
    <property type="match status" value="1"/>
</dbReference>
<dbReference type="STRING" id="578462.A0A0L0SGE1"/>
<reference evidence="9 10" key="2">
    <citation type="submission" date="2009-11" db="EMBL/GenBank/DDBJ databases">
        <title>The Genome Sequence of Allomyces macrogynus strain ATCC 38327.</title>
        <authorList>
            <consortium name="The Broad Institute Genome Sequencing Platform"/>
            <person name="Russ C."/>
            <person name="Cuomo C."/>
            <person name="Shea T."/>
            <person name="Young S.K."/>
            <person name="Zeng Q."/>
            <person name="Koehrsen M."/>
            <person name="Haas B."/>
            <person name="Borodovsky M."/>
            <person name="Guigo R."/>
            <person name="Alvarado L."/>
            <person name="Berlin A."/>
            <person name="Borenstein D."/>
            <person name="Chen Z."/>
            <person name="Engels R."/>
            <person name="Freedman E."/>
            <person name="Gellesch M."/>
            <person name="Goldberg J."/>
            <person name="Griggs A."/>
            <person name="Gujja S."/>
            <person name="Heiman D."/>
            <person name="Hepburn T."/>
            <person name="Howarth C."/>
            <person name="Jen D."/>
            <person name="Larson L."/>
            <person name="Lewis B."/>
            <person name="Mehta T."/>
            <person name="Park D."/>
            <person name="Pearson M."/>
            <person name="Roberts A."/>
            <person name="Saif S."/>
            <person name="Shenoy N."/>
            <person name="Sisk P."/>
            <person name="Stolte C."/>
            <person name="Sykes S."/>
            <person name="Walk T."/>
            <person name="White J."/>
            <person name="Yandava C."/>
            <person name="Burger G."/>
            <person name="Gray M.W."/>
            <person name="Holland P.W.H."/>
            <person name="King N."/>
            <person name="Lang F.B.F."/>
            <person name="Roger A.J."/>
            <person name="Ruiz-Trillo I."/>
            <person name="Lander E."/>
            <person name="Nusbaum C."/>
        </authorList>
    </citation>
    <scope>NUCLEOTIDE SEQUENCE [LARGE SCALE GENOMIC DNA]</scope>
    <source>
        <strain evidence="9 10">ATCC 38327</strain>
    </source>
</reference>
<evidence type="ECO:0000256" key="2">
    <source>
        <dbReference type="ARBA" id="ARBA00022723"/>
    </source>
</evidence>
<dbReference type="OrthoDB" id="515401at2759"/>
<dbReference type="CDD" id="cd00202">
    <property type="entry name" value="ZnF_GATA"/>
    <property type="match status" value="2"/>
</dbReference>
<feature type="compositionally biased region" description="Basic and acidic residues" evidence="7">
    <location>
        <begin position="282"/>
        <end position="292"/>
    </location>
</feature>
<dbReference type="PROSITE" id="PS00344">
    <property type="entry name" value="GATA_ZN_FINGER_1"/>
    <property type="match status" value="1"/>
</dbReference>
<feature type="region of interest" description="Disordered" evidence="7">
    <location>
        <begin position="315"/>
        <end position="345"/>
    </location>
</feature>
<protein>
    <recommendedName>
        <fullName evidence="8">GATA-type domain-containing protein</fullName>
    </recommendedName>
</protein>
<feature type="compositionally biased region" description="Low complexity" evidence="7">
    <location>
        <begin position="716"/>
        <end position="729"/>
    </location>
</feature>
<dbReference type="Pfam" id="PF00320">
    <property type="entry name" value="GATA"/>
    <property type="match status" value="2"/>
</dbReference>
<dbReference type="GO" id="GO:0000978">
    <property type="term" value="F:RNA polymerase II cis-regulatory region sequence-specific DNA binding"/>
    <property type="evidence" value="ECO:0007669"/>
    <property type="project" value="TreeGrafter"/>
</dbReference>
<dbReference type="SMART" id="SM00401">
    <property type="entry name" value="ZnF_GATA"/>
    <property type="match status" value="2"/>
</dbReference>
<dbReference type="PANTHER" id="PTHR10071">
    <property type="entry name" value="TRANSCRIPTION FACTOR GATA FAMILY MEMBER"/>
    <property type="match status" value="1"/>
</dbReference>
<dbReference type="GO" id="GO:0045944">
    <property type="term" value="P:positive regulation of transcription by RNA polymerase II"/>
    <property type="evidence" value="ECO:0007669"/>
    <property type="project" value="TreeGrafter"/>
</dbReference>
<feature type="region of interest" description="Disordered" evidence="7">
    <location>
        <begin position="1"/>
        <end position="97"/>
    </location>
</feature>
<dbReference type="GO" id="GO:0000122">
    <property type="term" value="P:negative regulation of transcription by RNA polymerase II"/>
    <property type="evidence" value="ECO:0007669"/>
    <property type="project" value="TreeGrafter"/>
</dbReference>
<feature type="compositionally biased region" description="Pro residues" evidence="7">
    <location>
        <begin position="75"/>
        <end position="87"/>
    </location>
</feature>
<feature type="region of interest" description="Disordered" evidence="7">
    <location>
        <begin position="480"/>
        <end position="519"/>
    </location>
</feature>
<dbReference type="SUPFAM" id="SSF57716">
    <property type="entry name" value="Glucocorticoid receptor-like (DNA-binding domain)"/>
    <property type="match status" value="2"/>
</dbReference>
<accession>A0A0L0SGE1</accession>
<gene>
    <name evidence="9" type="ORF">AMAG_06330</name>
</gene>
<feature type="compositionally biased region" description="Low complexity" evidence="7">
    <location>
        <begin position="445"/>
        <end position="457"/>
    </location>
</feature>
<feature type="compositionally biased region" description="Low complexity" evidence="7">
    <location>
        <begin position="25"/>
        <end position="51"/>
    </location>
</feature>
<dbReference type="PRINTS" id="PR00619">
    <property type="entry name" value="GATAZNFINGER"/>
</dbReference>
<evidence type="ECO:0000256" key="3">
    <source>
        <dbReference type="ARBA" id="ARBA00022771"/>
    </source>
</evidence>
<dbReference type="InterPro" id="IPR000679">
    <property type="entry name" value="Znf_GATA"/>
</dbReference>
<evidence type="ECO:0000259" key="8">
    <source>
        <dbReference type="PROSITE" id="PS50114"/>
    </source>
</evidence>
<feature type="domain" description="GATA-type" evidence="8">
    <location>
        <begin position="91"/>
        <end position="144"/>
    </location>
</feature>
<dbReference type="GO" id="GO:0008270">
    <property type="term" value="F:zinc ion binding"/>
    <property type="evidence" value="ECO:0007669"/>
    <property type="project" value="UniProtKB-KW"/>
</dbReference>
<proteinExistence type="predicted"/>
<dbReference type="InterPro" id="IPR039355">
    <property type="entry name" value="Transcription_factor_GATA"/>
</dbReference>
<keyword evidence="3 6" id="KW-0863">Zinc-finger</keyword>
<dbReference type="eggNOG" id="KOG1601">
    <property type="taxonomic scope" value="Eukaryota"/>
</dbReference>
<dbReference type="PROSITE" id="PS50114">
    <property type="entry name" value="GATA_ZN_FINGER_2"/>
    <property type="match status" value="2"/>
</dbReference>
<evidence type="ECO:0000256" key="4">
    <source>
        <dbReference type="ARBA" id="ARBA00022833"/>
    </source>
</evidence>
<evidence type="ECO:0000313" key="9">
    <source>
        <dbReference type="EMBL" id="KNE61512.1"/>
    </source>
</evidence>
<feature type="domain" description="GATA-type" evidence="8">
    <location>
        <begin position="219"/>
        <end position="272"/>
    </location>
</feature>
<dbReference type="EMBL" id="GG745338">
    <property type="protein sequence ID" value="KNE61512.1"/>
    <property type="molecule type" value="Genomic_DNA"/>
</dbReference>
<feature type="region of interest" description="Disordered" evidence="7">
    <location>
        <begin position="626"/>
        <end position="738"/>
    </location>
</feature>
<dbReference type="VEuPathDB" id="FungiDB:AMAG_06330"/>
<sequence>MSASPLSPLRAQPDGPAADAGMSETATTTTAVAVTAAVPSSAGKPSGSSSARPLRVLAPAPGSTTSLAADDAAPAPSPVPPTGPVTPPMTQQHGTRCSNCLTTTTPLWRRGPDQEPLCNACGLFVKNHGVQRPISASERAAHLHEHQYALATPTAATTPAAAIPVRAPDASAMTTNASTDPTTGDVDPCAGPDHLCNGKGGTAACAGCPTLNQTRLHATEPAVVCFNCGTTTTPLWRRDRAGNPICNACGLYQKLHGVQRPPEMKKSVIKRRKRLPAGNRGPDPRPAKRAHVETTPALDVAVDGQGATVRVALLDSRPGSAVGGSGTDDGTPSVSPALAPSTPNESEGIDALLALSHARPSRVIVHHPPPPVVTVAPAEPGKHLFSPTYSTSSPAVAHYLSVAAALPSPPHVTTPPMGHFPPALADPRPRQHSHLSVAPSPPATAIPSPYTIEPASASAGARHGSAFVAQQASVRSALASPHVPTLAPPASTSTYPSVPRHAHAPIPSPAMPTLAPTSSLLPLASPNPLFSPAAAAPPPLPPPPPAAPAPAPVYRPDPAPPAPPADQMVHAHRAMLAAHADQLHRMYLDAVESLRQWDAAHAPPPPPVLQPAQSYAAPPLGSYAAPPPSYPGSGHAPLPLPHPHGAPQHVAPSPRILDSPSAPRRASGITWSGSAAPSPRQQQQLPPPPAPVSRALPSIASMLASSSPLPPPLPMPHGQQGPGQQQQQGRAGRTFPLA</sequence>
<dbReference type="AlphaFoldDB" id="A0A0L0SGE1"/>
<dbReference type="GO" id="GO:0005634">
    <property type="term" value="C:nucleus"/>
    <property type="evidence" value="ECO:0007669"/>
    <property type="project" value="UniProtKB-SubCell"/>
</dbReference>
<feature type="compositionally biased region" description="Low complexity" evidence="7">
    <location>
        <begin position="674"/>
        <end position="684"/>
    </location>
</feature>